<dbReference type="InterPro" id="IPR018306">
    <property type="entry name" value="Phage_T5_Orf172_DNA-bd"/>
</dbReference>
<dbReference type="Proteomes" id="UP001232163">
    <property type="component" value="Unassembled WGS sequence"/>
</dbReference>
<evidence type="ECO:0000313" key="2">
    <source>
        <dbReference type="EMBL" id="MDP9766165.1"/>
    </source>
</evidence>
<dbReference type="Pfam" id="PF10544">
    <property type="entry name" value="T5orf172"/>
    <property type="match status" value="1"/>
</dbReference>
<dbReference type="RefSeq" id="WP_307469086.1">
    <property type="nucleotide sequence ID" value="NZ_JAURUR010000020.1"/>
</dbReference>
<evidence type="ECO:0000313" key="3">
    <source>
        <dbReference type="Proteomes" id="UP001232163"/>
    </source>
</evidence>
<gene>
    <name evidence="2" type="ORF">QO006_003629</name>
</gene>
<reference evidence="2 3" key="1">
    <citation type="submission" date="2023-07" db="EMBL/GenBank/DDBJ databases">
        <title>Genomic Encyclopedia of Type Strains, Phase IV (KMG-IV): sequencing the most valuable type-strain genomes for metagenomic binning, comparative biology and taxonomic classification.</title>
        <authorList>
            <person name="Goeker M."/>
        </authorList>
    </citation>
    <scope>NUCLEOTIDE SEQUENCE [LARGE SCALE GENOMIC DNA]</scope>
    <source>
        <strain evidence="2 3">NIO-1023</strain>
    </source>
</reference>
<dbReference type="SMART" id="SM00974">
    <property type="entry name" value="T5orf172"/>
    <property type="match status" value="1"/>
</dbReference>
<proteinExistence type="predicted"/>
<dbReference type="EMBL" id="JAURUR010000020">
    <property type="protein sequence ID" value="MDP9766165.1"/>
    <property type="molecule type" value="Genomic_DNA"/>
</dbReference>
<sequence length="391" mass="46050">MSGYVYIASNPSLPGLLKIGHTKRNPFERIGELYTTGLPTRFELILALAVTDSAAVEILIHQELQIYRVEGNREFFRISIADAVRCVLLSSKDFHVDFSEPIDATRETLNPILQRIGEADSLFETGELQDIERGLSILRELSESNIGEAKLKLSYALCRFKFQDVSVDEIINLHYASQPGYKIKQKRRESFDFLLRNVPINYRMKAINALFQRKDFEIGFHSYYPEVLYDGTYAEHEKYILDFLWRNVEGVIEDSSQEVKRRIKERNQKILNKNKDIASKRFKVNLKNLRYDSEYIEAKRQIEIHSRPIVVDRQMILEYFDRGVDFGDSKQKGYAEAVFRFAYYYKNLLATNRKIPLIKIRNSYRIMPKDFEKSIYTLERRYMDLRHSKIK</sequence>
<comment type="caution">
    <text evidence="2">The sequence shown here is derived from an EMBL/GenBank/DDBJ whole genome shotgun (WGS) entry which is preliminary data.</text>
</comment>
<feature type="domain" description="Bacteriophage T5 Orf172 DNA-binding" evidence="1">
    <location>
        <begin position="11"/>
        <end position="90"/>
    </location>
</feature>
<evidence type="ECO:0000259" key="1">
    <source>
        <dbReference type="SMART" id="SM00974"/>
    </source>
</evidence>
<protein>
    <recommendedName>
        <fullName evidence="1">Bacteriophage T5 Orf172 DNA-binding domain-containing protein</fullName>
    </recommendedName>
</protein>
<accession>A0ABT9MHV5</accession>
<organism evidence="2 3">
    <name type="scientific">Deinococcus enclensis</name>
    <dbReference type="NCBI Taxonomy" id="1049582"/>
    <lineage>
        <taxon>Bacteria</taxon>
        <taxon>Thermotogati</taxon>
        <taxon>Deinococcota</taxon>
        <taxon>Deinococci</taxon>
        <taxon>Deinococcales</taxon>
        <taxon>Deinococcaceae</taxon>
        <taxon>Deinococcus</taxon>
    </lineage>
</organism>
<name>A0ABT9MHV5_9DEIO</name>
<keyword evidence="3" id="KW-1185">Reference proteome</keyword>